<dbReference type="EMBL" id="CM016560">
    <property type="protein sequence ID" value="TKV98685.1"/>
    <property type="molecule type" value="Genomic_DNA"/>
</dbReference>
<evidence type="ECO:0000256" key="1">
    <source>
        <dbReference type="SAM" id="MobiDB-lite"/>
    </source>
</evidence>
<evidence type="ECO:0000313" key="2">
    <source>
        <dbReference type="EMBL" id="TKV98685.1"/>
    </source>
</evidence>
<dbReference type="AlphaFoldDB" id="A0A4V6D2K9"/>
<feature type="compositionally biased region" description="Low complexity" evidence="1">
    <location>
        <begin position="131"/>
        <end position="140"/>
    </location>
</feature>
<proteinExistence type="predicted"/>
<sequence length="440" mass="47781">MEEGGFDYWNWSVPLATPRGPEAADGSSLPPPLSSDGWARSNSPRQVASPPLIITADRSWSLDDIEDLSMLGDDILPAGTNGSLALEAADWSLFGPQSIHGDDGLSDQAGGAGEESQDPLLEFDSLDSLLDLDGSSSGSGANQASVDSQLQAAGADHPWGMDSWLPMAPPAVSNTLLLEQTQVGAGDSPPAAPATGPNQAGIDEMSAVLPEDETADVTMTLADMIRIAEECGKDEAASRMWSEEEHKDLLYGLRRYAKHNRVHSCFNISTYLNKKTALDVALRCRWLQDKEKTAKQAELVQKDSAGIVKVNKGQRTKGAKKSKNMYPLSKEALDSKSNRELLRDSYIFMQQIEENIKTGKFGEETADYFYFVRTNMDAIGKRENEFCRISMPLPPIDEQGLEEILQQSGHSSSAGKEAARQLGGEVLPCERRRNKPPPAV</sequence>
<gene>
    <name evidence="2" type="ORF">SEVIR_9G575900v2</name>
</gene>
<accession>A0A4V6D2K9</accession>
<dbReference type="InterPro" id="IPR001005">
    <property type="entry name" value="SANT/Myb"/>
</dbReference>
<feature type="region of interest" description="Disordered" evidence="1">
    <location>
        <begin position="99"/>
        <end position="118"/>
    </location>
</feature>
<protein>
    <recommendedName>
        <fullName evidence="4">Myb-like domain-containing protein</fullName>
    </recommendedName>
</protein>
<dbReference type="PANTHER" id="PTHR14000:SF6">
    <property type="entry name" value="OS02G0631200 PROTEIN"/>
    <property type="match status" value="1"/>
</dbReference>
<evidence type="ECO:0000313" key="3">
    <source>
        <dbReference type="Proteomes" id="UP000298652"/>
    </source>
</evidence>
<feature type="region of interest" description="Disordered" evidence="1">
    <location>
        <begin position="400"/>
        <end position="440"/>
    </location>
</feature>
<dbReference type="CDD" id="cd00167">
    <property type="entry name" value="SANT"/>
    <property type="match status" value="1"/>
</dbReference>
<feature type="region of interest" description="Disordered" evidence="1">
    <location>
        <begin position="17"/>
        <end position="52"/>
    </location>
</feature>
<dbReference type="Proteomes" id="UP000298652">
    <property type="component" value="Chromosome 9"/>
</dbReference>
<keyword evidence="3" id="KW-1185">Reference proteome</keyword>
<dbReference type="Gramene" id="TKV98685">
    <property type="protein sequence ID" value="TKV98685"/>
    <property type="gene ID" value="SEVIR_9G575900v2"/>
</dbReference>
<evidence type="ECO:0008006" key="4">
    <source>
        <dbReference type="Google" id="ProtNLM"/>
    </source>
</evidence>
<name>A0A4V6D2K9_SETVI</name>
<feature type="compositionally biased region" description="Polar residues" evidence="1">
    <location>
        <begin position="141"/>
        <end position="151"/>
    </location>
</feature>
<reference evidence="2" key="1">
    <citation type="submission" date="2019-03" db="EMBL/GenBank/DDBJ databases">
        <title>WGS assembly of Setaria viridis.</title>
        <authorList>
            <person name="Huang P."/>
            <person name="Jenkins J."/>
            <person name="Grimwood J."/>
            <person name="Barry K."/>
            <person name="Healey A."/>
            <person name="Mamidi S."/>
            <person name="Sreedasyam A."/>
            <person name="Shu S."/>
            <person name="Feldman M."/>
            <person name="Wu J."/>
            <person name="Yu Y."/>
            <person name="Chen C."/>
            <person name="Johnson J."/>
            <person name="Rokhsar D."/>
            <person name="Baxter I."/>
            <person name="Schmutz J."/>
            <person name="Brutnell T."/>
            <person name="Kellogg E."/>
        </authorList>
    </citation>
    <scope>NUCLEOTIDE SEQUENCE [LARGE SCALE GENOMIC DNA]</scope>
</reference>
<dbReference type="PANTHER" id="PTHR14000">
    <property type="entry name" value="FINGER CCCH DOMAIN PROTEIN, PUTATIVE (DUF3755)-RELATED"/>
    <property type="match status" value="1"/>
</dbReference>
<feature type="region of interest" description="Disordered" evidence="1">
    <location>
        <begin position="131"/>
        <end position="166"/>
    </location>
</feature>
<organism evidence="2 3">
    <name type="scientific">Setaria viridis</name>
    <name type="common">Green bristlegrass</name>
    <name type="synonym">Setaria italica subsp. viridis</name>
    <dbReference type="NCBI Taxonomy" id="4556"/>
    <lineage>
        <taxon>Eukaryota</taxon>
        <taxon>Viridiplantae</taxon>
        <taxon>Streptophyta</taxon>
        <taxon>Embryophyta</taxon>
        <taxon>Tracheophyta</taxon>
        <taxon>Spermatophyta</taxon>
        <taxon>Magnoliopsida</taxon>
        <taxon>Liliopsida</taxon>
        <taxon>Poales</taxon>
        <taxon>Poaceae</taxon>
        <taxon>PACMAD clade</taxon>
        <taxon>Panicoideae</taxon>
        <taxon>Panicodae</taxon>
        <taxon>Paniceae</taxon>
        <taxon>Cenchrinae</taxon>
        <taxon>Setaria</taxon>
    </lineage>
</organism>
<feature type="compositionally biased region" description="Polar residues" evidence="1">
    <location>
        <begin position="405"/>
        <end position="414"/>
    </location>
</feature>